<dbReference type="RefSeq" id="WP_358360740.1">
    <property type="nucleotide sequence ID" value="NZ_JBEZFP010000107.1"/>
</dbReference>
<feature type="transmembrane region" description="Helical" evidence="2">
    <location>
        <begin position="103"/>
        <end position="123"/>
    </location>
</feature>
<proteinExistence type="predicted"/>
<feature type="compositionally biased region" description="Low complexity" evidence="1">
    <location>
        <begin position="213"/>
        <end position="224"/>
    </location>
</feature>
<accession>A0ABV3DRW5</accession>
<evidence type="ECO:0000313" key="4">
    <source>
        <dbReference type="Proteomes" id="UP001551482"/>
    </source>
</evidence>
<keyword evidence="2" id="KW-1133">Transmembrane helix</keyword>
<dbReference type="Proteomes" id="UP001551482">
    <property type="component" value="Unassembled WGS sequence"/>
</dbReference>
<name>A0ABV3DRW5_9ACTN</name>
<keyword evidence="2" id="KW-0472">Membrane</keyword>
<comment type="caution">
    <text evidence="3">The sequence shown here is derived from an EMBL/GenBank/DDBJ whole genome shotgun (WGS) entry which is preliminary data.</text>
</comment>
<organism evidence="3 4">
    <name type="scientific">Streptodolium elevatio</name>
    <dbReference type="NCBI Taxonomy" id="3157996"/>
    <lineage>
        <taxon>Bacteria</taxon>
        <taxon>Bacillati</taxon>
        <taxon>Actinomycetota</taxon>
        <taxon>Actinomycetes</taxon>
        <taxon>Kitasatosporales</taxon>
        <taxon>Streptomycetaceae</taxon>
        <taxon>Streptodolium</taxon>
    </lineage>
</organism>
<evidence type="ECO:0000313" key="3">
    <source>
        <dbReference type="EMBL" id="MEU8138007.1"/>
    </source>
</evidence>
<keyword evidence="2" id="KW-0812">Transmembrane</keyword>
<feature type="transmembrane region" description="Helical" evidence="2">
    <location>
        <begin position="9"/>
        <end position="30"/>
    </location>
</feature>
<feature type="transmembrane region" description="Helical" evidence="2">
    <location>
        <begin position="67"/>
        <end position="91"/>
    </location>
</feature>
<feature type="region of interest" description="Disordered" evidence="1">
    <location>
        <begin position="190"/>
        <end position="237"/>
    </location>
</feature>
<feature type="compositionally biased region" description="Pro residues" evidence="1">
    <location>
        <begin position="225"/>
        <end position="237"/>
    </location>
</feature>
<dbReference type="EMBL" id="JBEZFP010000107">
    <property type="protein sequence ID" value="MEU8138007.1"/>
    <property type="molecule type" value="Genomic_DNA"/>
</dbReference>
<protein>
    <submittedName>
        <fullName evidence="3">Uncharacterized protein</fullName>
    </submittedName>
</protein>
<sequence length="237" mass="24192">MDSRNSGRFVAAGVVAALLLVVGFGNQWLWEDLLTKDLTDDDSASHVLMWLNTPHWIVDKSGPFARFAGADVAACLVGVGALLATVAVVLVSASRRRGFNPLISGWFSLVAGGAAYSVTSYLVSGMPSGTAGGASADERTLAMGLDVVAAGAGYGLLAGWFVGIVCAFAAAGGGLRTLFLAAPHDPAGWGPAPNPPTPPMAPYGSPALPAQWPPHAQTPPQSAQTPPPPPPTPPRHP</sequence>
<feature type="compositionally biased region" description="Pro residues" evidence="1">
    <location>
        <begin position="192"/>
        <end position="201"/>
    </location>
</feature>
<feature type="transmembrane region" description="Helical" evidence="2">
    <location>
        <begin position="143"/>
        <end position="170"/>
    </location>
</feature>
<keyword evidence="4" id="KW-1185">Reference proteome</keyword>
<reference evidence="3 4" key="1">
    <citation type="submission" date="2024-06" db="EMBL/GenBank/DDBJ databases">
        <title>The Natural Products Discovery Center: Release of the First 8490 Sequenced Strains for Exploring Actinobacteria Biosynthetic Diversity.</title>
        <authorList>
            <person name="Kalkreuter E."/>
            <person name="Kautsar S.A."/>
            <person name="Yang D."/>
            <person name="Bader C.D."/>
            <person name="Teijaro C.N."/>
            <person name="Fluegel L."/>
            <person name="Davis C.M."/>
            <person name="Simpson J.R."/>
            <person name="Lauterbach L."/>
            <person name="Steele A.D."/>
            <person name="Gui C."/>
            <person name="Meng S."/>
            <person name="Li G."/>
            <person name="Viehrig K."/>
            <person name="Ye F."/>
            <person name="Su P."/>
            <person name="Kiefer A.F."/>
            <person name="Nichols A."/>
            <person name="Cepeda A.J."/>
            <person name="Yan W."/>
            <person name="Fan B."/>
            <person name="Jiang Y."/>
            <person name="Adhikari A."/>
            <person name="Zheng C.-J."/>
            <person name="Schuster L."/>
            <person name="Cowan T.M."/>
            <person name="Smanski M.J."/>
            <person name="Chevrette M.G."/>
            <person name="De Carvalho L.P.S."/>
            <person name="Shen B."/>
        </authorList>
    </citation>
    <scope>NUCLEOTIDE SEQUENCE [LARGE SCALE GENOMIC DNA]</scope>
    <source>
        <strain evidence="3 4">NPDC048946</strain>
    </source>
</reference>
<evidence type="ECO:0000256" key="2">
    <source>
        <dbReference type="SAM" id="Phobius"/>
    </source>
</evidence>
<evidence type="ECO:0000256" key="1">
    <source>
        <dbReference type="SAM" id="MobiDB-lite"/>
    </source>
</evidence>
<gene>
    <name evidence="3" type="ORF">AB0C36_31425</name>
</gene>